<accession>A0A2M8ETQ1</accession>
<dbReference type="Pfam" id="PF00348">
    <property type="entry name" value="polyprenyl_synt"/>
    <property type="match status" value="1"/>
</dbReference>
<gene>
    <name evidence="2" type="ORF">CO053_04405</name>
</gene>
<keyword evidence="1" id="KW-0808">Transferase</keyword>
<dbReference type="InterPro" id="IPR000092">
    <property type="entry name" value="Polyprenyl_synt"/>
</dbReference>
<sequence>MRINLINIQNEITQQVDKYLQEYYEKDSIASSLIGFVLDYLKTCRYSQFKHDDVRPLFTKLGYEIGGGKNSEYILPAMSAIHLLLLSSIPLDDVIDGLERQTNYAIQDLPSNIAKAYSVSSKLREDCRIIIGRNYRELLSYGKIEEIISYCVESQDGSQAAEINIHGKKLISKYSLSDYLELIDQSTSALLAESFVIGGLIARIDEKTEKIMRSFGMELGRLAQIRDDYVDYIDPKFTGKFSFADLYGRRKRFPILSVYWFGSKRQKRKVEEILGKDSLFDEDIYDTMDMILDEKIRGKTQRIIDKIYKGALSSFEQLPKNQPAYSILKELINLFYIKVDTKINK</sequence>
<dbReference type="CDD" id="cd00867">
    <property type="entry name" value="Trans_IPPS"/>
    <property type="match status" value="1"/>
</dbReference>
<dbReference type="Proteomes" id="UP000230885">
    <property type="component" value="Unassembled WGS sequence"/>
</dbReference>
<dbReference type="InterPro" id="IPR008949">
    <property type="entry name" value="Isoprenoid_synthase_dom_sf"/>
</dbReference>
<dbReference type="GO" id="GO:0008299">
    <property type="term" value="P:isoprenoid biosynthetic process"/>
    <property type="evidence" value="ECO:0007669"/>
    <property type="project" value="InterPro"/>
</dbReference>
<reference evidence="3" key="1">
    <citation type="submission" date="2017-09" db="EMBL/GenBank/DDBJ databases">
        <title>Depth-based differentiation of microbial function through sediment-hosted aquifers and enrichment of novel symbionts in the deep terrestrial subsurface.</title>
        <authorList>
            <person name="Probst A.J."/>
            <person name="Ladd B."/>
            <person name="Jarett J.K."/>
            <person name="Geller-Mcgrath D.E."/>
            <person name="Sieber C.M.K."/>
            <person name="Emerson J.B."/>
            <person name="Anantharaman K."/>
            <person name="Thomas B.C."/>
            <person name="Malmstrom R."/>
            <person name="Stieglmeier M."/>
            <person name="Klingl A."/>
            <person name="Woyke T."/>
            <person name="Ryan C.M."/>
            <person name="Banfield J.F."/>
        </authorList>
    </citation>
    <scope>NUCLEOTIDE SEQUENCE [LARGE SCALE GENOMIC DNA]</scope>
</reference>
<dbReference type="GO" id="GO:0004659">
    <property type="term" value="F:prenyltransferase activity"/>
    <property type="evidence" value="ECO:0007669"/>
    <property type="project" value="InterPro"/>
</dbReference>
<evidence type="ECO:0000313" key="3">
    <source>
        <dbReference type="Proteomes" id="UP000230885"/>
    </source>
</evidence>
<dbReference type="AlphaFoldDB" id="A0A2M8ETQ1"/>
<comment type="caution">
    <text evidence="2">The sequence shown here is derived from an EMBL/GenBank/DDBJ whole genome shotgun (WGS) entry which is preliminary data.</text>
</comment>
<comment type="similarity">
    <text evidence="1">Belongs to the FPP/GGPP synthase family.</text>
</comment>
<evidence type="ECO:0000313" key="2">
    <source>
        <dbReference type="EMBL" id="PJC28490.1"/>
    </source>
</evidence>
<evidence type="ECO:0000256" key="1">
    <source>
        <dbReference type="RuleBase" id="RU004466"/>
    </source>
</evidence>
<organism evidence="2 3">
    <name type="scientific">Candidatus Shapirobacteria bacterium CG_4_9_14_0_2_um_filter_40_11</name>
    <dbReference type="NCBI Taxonomy" id="1974876"/>
    <lineage>
        <taxon>Bacteria</taxon>
        <taxon>Candidatus Shapironibacteriota</taxon>
    </lineage>
</organism>
<protein>
    <recommendedName>
        <fullName evidence="4">Polyprenyl synthetase</fullName>
    </recommendedName>
</protein>
<dbReference type="EMBL" id="PFSE01000066">
    <property type="protein sequence ID" value="PJC28490.1"/>
    <property type="molecule type" value="Genomic_DNA"/>
</dbReference>
<proteinExistence type="inferred from homology"/>
<dbReference type="SUPFAM" id="SSF48576">
    <property type="entry name" value="Terpenoid synthases"/>
    <property type="match status" value="1"/>
</dbReference>
<dbReference type="Gene3D" id="1.10.600.10">
    <property type="entry name" value="Farnesyl Diphosphate Synthase"/>
    <property type="match status" value="1"/>
</dbReference>
<name>A0A2M8ETQ1_9BACT</name>
<evidence type="ECO:0008006" key="4">
    <source>
        <dbReference type="Google" id="ProtNLM"/>
    </source>
</evidence>